<evidence type="ECO:0000256" key="4">
    <source>
        <dbReference type="ARBA" id="ARBA00022679"/>
    </source>
</evidence>
<dbReference type="AlphaFoldDB" id="A0A955LHJ3"/>
<evidence type="ECO:0000256" key="3">
    <source>
        <dbReference type="ARBA" id="ARBA00022603"/>
    </source>
</evidence>
<dbReference type="CDD" id="cd11648">
    <property type="entry name" value="RsmI"/>
    <property type="match status" value="1"/>
</dbReference>
<dbReference type="PANTHER" id="PTHR46111:SF1">
    <property type="entry name" value="RIBOSOMAL RNA SMALL SUBUNIT METHYLTRANSFERASE I"/>
    <property type="match status" value="1"/>
</dbReference>
<dbReference type="InterPro" id="IPR000878">
    <property type="entry name" value="4pyrrol_Mease"/>
</dbReference>
<dbReference type="NCBIfam" id="TIGR00096">
    <property type="entry name" value="16S rRNA (cytidine(1402)-2'-O)-methyltransferase"/>
    <property type="match status" value="1"/>
</dbReference>
<accession>A0A955LHJ3</accession>
<proteinExistence type="predicted"/>
<dbReference type="Pfam" id="PF00590">
    <property type="entry name" value="TP_methylase"/>
    <property type="match status" value="1"/>
</dbReference>
<dbReference type="Gene3D" id="3.30.950.10">
    <property type="entry name" value="Methyltransferase, Cobalt-precorrin-4 Transmethylase, Domain 2"/>
    <property type="match status" value="1"/>
</dbReference>
<feature type="domain" description="Tetrapyrrole methylase" evidence="6">
    <location>
        <begin position="3"/>
        <end position="215"/>
    </location>
</feature>
<dbReference type="Gene3D" id="3.40.1010.10">
    <property type="entry name" value="Cobalt-precorrin-4 Transmethylase, Domain 1"/>
    <property type="match status" value="1"/>
</dbReference>
<dbReference type="GO" id="GO:0032259">
    <property type="term" value="P:methylation"/>
    <property type="evidence" value="ECO:0007669"/>
    <property type="project" value="UniProtKB-KW"/>
</dbReference>
<dbReference type="EMBL" id="JAGQKX010000076">
    <property type="protein sequence ID" value="MCA9390363.1"/>
    <property type="molecule type" value="Genomic_DNA"/>
</dbReference>
<evidence type="ECO:0000256" key="1">
    <source>
        <dbReference type="ARBA" id="ARBA00022490"/>
    </source>
</evidence>
<dbReference type="PIRSF" id="PIRSF005917">
    <property type="entry name" value="MTase_YraL"/>
    <property type="match status" value="1"/>
</dbReference>
<evidence type="ECO:0000259" key="6">
    <source>
        <dbReference type="Pfam" id="PF00590"/>
    </source>
</evidence>
<dbReference type="GO" id="GO:0008168">
    <property type="term" value="F:methyltransferase activity"/>
    <property type="evidence" value="ECO:0007669"/>
    <property type="project" value="UniProtKB-KW"/>
</dbReference>
<sequence length="237" mass="26558">MGRLTIIATPIGNLEDISQRAISALKEADFLLAEDTRKLSKLIQAISSTYADIEIQGQKIRFDDHTEQKEIPRVIEWLDQNLNVVLVSDAGTPLVSDPGFYLVKTLTRLGTHEITSIPGPSAVTNALVLSGLPPYPFMFLGYLPKKKGELLSKFSTSKAIHDEISTTFICFESPYRIIQTLKILSESEFKDIKIVILSEMTKQYEKRLSGTAEALISALEEYYAQPKGEFVMLWHFG</sequence>
<dbReference type="Proteomes" id="UP000701698">
    <property type="component" value="Unassembled WGS sequence"/>
</dbReference>
<keyword evidence="4 7" id="KW-0808">Transferase</keyword>
<name>A0A955LHJ3_UNCKA</name>
<protein>
    <submittedName>
        <fullName evidence="7">16S rRNA (Cytidine(1402)-2'-O)-methyltransferase</fullName>
        <ecNumber evidence="7">2.1.1.198</ecNumber>
    </submittedName>
</protein>
<evidence type="ECO:0000313" key="7">
    <source>
        <dbReference type="EMBL" id="MCA9390363.1"/>
    </source>
</evidence>
<dbReference type="GO" id="GO:0006364">
    <property type="term" value="P:rRNA processing"/>
    <property type="evidence" value="ECO:0007669"/>
    <property type="project" value="UniProtKB-KW"/>
</dbReference>
<dbReference type="PANTHER" id="PTHR46111">
    <property type="entry name" value="RIBOSOMAL RNA SMALL SUBUNIT METHYLTRANSFERASE I"/>
    <property type="match status" value="1"/>
</dbReference>
<dbReference type="PROSITE" id="PS01296">
    <property type="entry name" value="RSMI"/>
    <property type="match status" value="1"/>
</dbReference>
<evidence type="ECO:0000256" key="2">
    <source>
        <dbReference type="ARBA" id="ARBA00022552"/>
    </source>
</evidence>
<dbReference type="InterPro" id="IPR014777">
    <property type="entry name" value="4pyrrole_Mease_sub1"/>
</dbReference>
<dbReference type="EC" id="2.1.1.198" evidence="7"/>
<comment type="caution">
    <text evidence="7">The sequence shown here is derived from an EMBL/GenBank/DDBJ whole genome shotgun (WGS) entry which is preliminary data.</text>
</comment>
<keyword evidence="2" id="KW-0698">rRNA processing</keyword>
<dbReference type="InterPro" id="IPR035996">
    <property type="entry name" value="4pyrrol_Methylase_sf"/>
</dbReference>
<keyword evidence="1" id="KW-0963">Cytoplasm</keyword>
<keyword evidence="3 7" id="KW-0489">Methyltransferase</keyword>
<dbReference type="SUPFAM" id="SSF53790">
    <property type="entry name" value="Tetrapyrrole methylase"/>
    <property type="match status" value="1"/>
</dbReference>
<organism evidence="7 8">
    <name type="scientific">candidate division WWE3 bacterium</name>
    <dbReference type="NCBI Taxonomy" id="2053526"/>
    <lineage>
        <taxon>Bacteria</taxon>
        <taxon>Katanobacteria</taxon>
    </lineage>
</organism>
<gene>
    <name evidence="7" type="primary">rsmI</name>
    <name evidence="7" type="ORF">KC571_03060</name>
</gene>
<dbReference type="InterPro" id="IPR014776">
    <property type="entry name" value="4pyrrole_Mease_sub2"/>
</dbReference>
<evidence type="ECO:0000313" key="8">
    <source>
        <dbReference type="Proteomes" id="UP000701698"/>
    </source>
</evidence>
<reference evidence="7" key="2">
    <citation type="journal article" date="2021" name="Microbiome">
        <title>Successional dynamics and alternative stable states in a saline activated sludge microbial community over 9 years.</title>
        <authorList>
            <person name="Wang Y."/>
            <person name="Ye J."/>
            <person name="Ju F."/>
            <person name="Liu L."/>
            <person name="Boyd J.A."/>
            <person name="Deng Y."/>
            <person name="Parks D.H."/>
            <person name="Jiang X."/>
            <person name="Yin X."/>
            <person name="Woodcroft B.J."/>
            <person name="Tyson G.W."/>
            <person name="Hugenholtz P."/>
            <person name="Polz M.F."/>
            <person name="Zhang T."/>
        </authorList>
    </citation>
    <scope>NUCLEOTIDE SEQUENCE</scope>
    <source>
        <strain evidence="7">HKST-UBA01</strain>
    </source>
</reference>
<evidence type="ECO:0000256" key="5">
    <source>
        <dbReference type="ARBA" id="ARBA00022691"/>
    </source>
</evidence>
<keyword evidence="5" id="KW-0949">S-adenosyl-L-methionine</keyword>
<dbReference type="InterPro" id="IPR018063">
    <property type="entry name" value="SAM_MeTrfase_RsmI_CS"/>
</dbReference>
<reference evidence="7" key="1">
    <citation type="submission" date="2020-04" db="EMBL/GenBank/DDBJ databases">
        <authorList>
            <person name="Zhang T."/>
        </authorList>
    </citation>
    <scope>NUCLEOTIDE SEQUENCE</scope>
    <source>
        <strain evidence="7">HKST-UBA01</strain>
    </source>
</reference>
<dbReference type="InterPro" id="IPR008189">
    <property type="entry name" value="rRNA_ssu_MeTfrase_I"/>
</dbReference>